<protein>
    <recommendedName>
        <fullName evidence="5">B box-type domain-containing protein</fullName>
    </recommendedName>
</protein>
<evidence type="ECO:0000313" key="4">
    <source>
        <dbReference type="Proteomes" id="UP000521676"/>
    </source>
</evidence>
<keyword evidence="2" id="KW-0472">Membrane</keyword>
<name>A0A8T7M2Z2_9CHLR</name>
<dbReference type="EMBL" id="JACATZ010000001">
    <property type="protein sequence ID" value="NWJ45095.1"/>
    <property type="molecule type" value="Genomic_DNA"/>
</dbReference>
<feature type="transmembrane region" description="Helical" evidence="2">
    <location>
        <begin position="233"/>
        <end position="253"/>
    </location>
</feature>
<feature type="transmembrane region" description="Helical" evidence="2">
    <location>
        <begin position="175"/>
        <end position="196"/>
    </location>
</feature>
<evidence type="ECO:0000256" key="2">
    <source>
        <dbReference type="SAM" id="Phobius"/>
    </source>
</evidence>
<evidence type="ECO:0008006" key="5">
    <source>
        <dbReference type="Google" id="ProtNLM"/>
    </source>
</evidence>
<organism evidence="3 4">
    <name type="scientific">Candidatus Chlorohelix allophototropha</name>
    <dbReference type="NCBI Taxonomy" id="3003348"/>
    <lineage>
        <taxon>Bacteria</taxon>
        <taxon>Bacillati</taxon>
        <taxon>Chloroflexota</taxon>
        <taxon>Chloroflexia</taxon>
        <taxon>Candidatus Chloroheliales</taxon>
        <taxon>Candidatus Chloroheliaceae</taxon>
        <taxon>Candidatus Chlorohelix</taxon>
    </lineage>
</organism>
<feature type="transmembrane region" description="Helical" evidence="2">
    <location>
        <begin position="265"/>
        <end position="290"/>
    </location>
</feature>
<feature type="transmembrane region" description="Helical" evidence="2">
    <location>
        <begin position="319"/>
        <end position="336"/>
    </location>
</feature>
<accession>A0A8T7M2Z2</accession>
<reference evidence="3 4" key="1">
    <citation type="submission" date="2020-06" db="EMBL/GenBank/DDBJ databases">
        <title>Anoxygenic phototrophic Chloroflexota member uses a Type I reaction center.</title>
        <authorList>
            <person name="Tsuji J.M."/>
            <person name="Shaw N.A."/>
            <person name="Nagashima S."/>
            <person name="Venkiteswaran J."/>
            <person name="Schiff S.L."/>
            <person name="Hanada S."/>
            <person name="Tank M."/>
            <person name="Neufeld J.D."/>
        </authorList>
    </citation>
    <scope>NUCLEOTIDE SEQUENCE [LARGE SCALE GENOMIC DNA]</scope>
    <source>
        <strain evidence="3">L227-S17</strain>
    </source>
</reference>
<sequence length="338" mass="37164">MSTSHRNEIDSNPNPEDRLYLKCGACGKAVLTRDMTLIAEGVRCRECMAKIDSQYASFKAKLNGDEPSPQFTGTTTEPPPQATRPVIEINVDTTFCKRHPTIETGLKCGRCGTPICPRCMVYTPVGVRCPDCARTPVPTVGVSGNTQAQAKPRDTGFRTYWKRETLREPIRTRHYVLAALAAVGTAFVAALVWGFLLGNTFRGIPVFVPESTWFSTPTSDEPNLLAQYVARSFIGSIHLFPEIFLALLVSEAISRATGDKRTRGLQFIAVGGVLLGIFLTFVVLSARIFINYSNGFPPLMDLLNSAIGAFGQMFQGDNLAVPIFWFVALALSWMRLSR</sequence>
<feature type="region of interest" description="Disordered" evidence="1">
    <location>
        <begin position="62"/>
        <end position="82"/>
    </location>
</feature>
<evidence type="ECO:0000313" key="3">
    <source>
        <dbReference type="EMBL" id="NWJ45095.1"/>
    </source>
</evidence>
<keyword evidence="2" id="KW-1133">Transmembrane helix</keyword>
<dbReference type="AlphaFoldDB" id="A0A8T7M2Z2"/>
<gene>
    <name evidence="3" type="ORF">HXX08_04365</name>
</gene>
<dbReference type="Proteomes" id="UP000521676">
    <property type="component" value="Unassembled WGS sequence"/>
</dbReference>
<evidence type="ECO:0000256" key="1">
    <source>
        <dbReference type="SAM" id="MobiDB-lite"/>
    </source>
</evidence>
<keyword evidence="2" id="KW-0812">Transmembrane</keyword>
<proteinExistence type="predicted"/>
<comment type="caution">
    <text evidence="3">The sequence shown here is derived from an EMBL/GenBank/DDBJ whole genome shotgun (WGS) entry which is preliminary data.</text>
</comment>